<dbReference type="InterPro" id="IPR020538">
    <property type="entry name" value="Hydgase_Ni_incorp_HypA/HybF_CS"/>
</dbReference>
<feature type="binding site" evidence="5">
    <location>
        <position position="73"/>
    </location>
    <ligand>
        <name>Zn(2+)</name>
        <dbReference type="ChEBI" id="CHEBI:29105"/>
    </ligand>
</feature>
<dbReference type="GO" id="GO:0008270">
    <property type="term" value="F:zinc ion binding"/>
    <property type="evidence" value="ECO:0007669"/>
    <property type="project" value="UniProtKB-UniRule"/>
</dbReference>
<dbReference type="GO" id="GO:0016530">
    <property type="term" value="F:metallochaperone activity"/>
    <property type="evidence" value="ECO:0007669"/>
    <property type="project" value="UniProtKB-ARBA"/>
</dbReference>
<feature type="binding site" evidence="5">
    <location>
        <position position="89"/>
    </location>
    <ligand>
        <name>Zn(2+)</name>
        <dbReference type="ChEBI" id="CHEBI:29105"/>
    </ligand>
</feature>
<feature type="binding site" evidence="5">
    <location>
        <position position="92"/>
    </location>
    <ligand>
        <name>Zn(2+)</name>
        <dbReference type="ChEBI" id="CHEBI:29105"/>
    </ligand>
</feature>
<comment type="caution">
    <text evidence="6">The sequence shown here is derived from an EMBL/GenBank/DDBJ whole genome shotgun (WGS) entry which is preliminary data.</text>
</comment>
<dbReference type="HOGENOM" id="CLU_126929_0_0_6"/>
<dbReference type="PROSITE" id="PS01249">
    <property type="entry name" value="HYPA"/>
    <property type="match status" value="1"/>
</dbReference>
<dbReference type="Gene3D" id="3.30.2320.80">
    <property type="match status" value="1"/>
</dbReference>
<evidence type="ECO:0000313" key="7">
    <source>
        <dbReference type="Proteomes" id="UP000005519"/>
    </source>
</evidence>
<dbReference type="InterPro" id="IPR000688">
    <property type="entry name" value="HypA/HybF"/>
</dbReference>
<dbReference type="PIRSF" id="PIRSF004761">
    <property type="entry name" value="Hydrgn_mat_HypA"/>
    <property type="match status" value="1"/>
</dbReference>
<evidence type="ECO:0000256" key="4">
    <source>
        <dbReference type="ARBA" id="ARBA00022833"/>
    </source>
</evidence>
<name>C9PPW5_9PAST</name>
<dbReference type="GO" id="GO:0016151">
    <property type="term" value="F:nickel cation binding"/>
    <property type="evidence" value="ECO:0007669"/>
    <property type="project" value="UniProtKB-UniRule"/>
</dbReference>
<dbReference type="RefSeq" id="WP_005764571.1">
    <property type="nucleotide sequence ID" value="NZ_GG704813.1"/>
</dbReference>
<keyword evidence="2 5" id="KW-0533">Nickel</keyword>
<reference evidence="6 7" key="1">
    <citation type="submission" date="2009-10" db="EMBL/GenBank/DDBJ databases">
        <authorList>
            <person name="Muzny D."/>
            <person name="Qin X."/>
            <person name="Deng J."/>
            <person name="Jiang H."/>
            <person name="Liu Y."/>
            <person name="Qu J."/>
            <person name="Song X.-Z."/>
            <person name="Zhang L."/>
            <person name="Thornton R."/>
            <person name="Coyle M."/>
            <person name="Francisco L."/>
            <person name="Jackson L."/>
            <person name="Javaid M."/>
            <person name="Korchina V."/>
            <person name="Kovar C."/>
            <person name="Mata R."/>
            <person name="Mathew T."/>
            <person name="Ngo R."/>
            <person name="Nguyen L."/>
            <person name="Nguyen N."/>
            <person name="Okwuonu G."/>
            <person name="Ongeri F."/>
            <person name="Pham C."/>
            <person name="Simmons D."/>
            <person name="Wilczek-Boney K."/>
            <person name="Hale W."/>
            <person name="Jakkamsetti A."/>
            <person name="Pham P."/>
            <person name="Ruth R."/>
            <person name="San Lucas F."/>
            <person name="Warren J."/>
            <person name="Zhang J."/>
            <person name="Zhao Z."/>
            <person name="Zhou C."/>
            <person name="Zhu D."/>
            <person name="Lee S."/>
            <person name="Bess C."/>
            <person name="Blankenburg K."/>
            <person name="Forbes L."/>
            <person name="Fu Q."/>
            <person name="Gubbala S."/>
            <person name="Hirani K."/>
            <person name="Jayaseelan J.C."/>
            <person name="Lara F."/>
            <person name="Munidasa M."/>
            <person name="Palculict T."/>
            <person name="Patil S."/>
            <person name="Pu L.-L."/>
            <person name="Saada N."/>
            <person name="Tang L."/>
            <person name="Weissenberger G."/>
            <person name="Zhu Y."/>
            <person name="Hemphill L."/>
            <person name="Shang Y."/>
            <person name="Youmans B."/>
            <person name="Ayvaz T."/>
            <person name="Ross M."/>
            <person name="Santibanez J."/>
            <person name="Aqrawi P."/>
            <person name="Gross S."/>
            <person name="Joshi V."/>
            <person name="Fowler G."/>
            <person name="Nazareth L."/>
            <person name="Reid J."/>
            <person name="Worley K."/>
            <person name="Petrosino J."/>
            <person name="Highlander S."/>
            <person name="Gibbs R."/>
        </authorList>
    </citation>
    <scope>NUCLEOTIDE SEQUENCE [LARGE SCALE GENOMIC DNA]</scope>
    <source>
        <strain evidence="6 7">ATCC 43325</strain>
    </source>
</reference>
<keyword evidence="3 5" id="KW-0479">Metal-binding</keyword>
<dbReference type="NCBIfam" id="TIGR00100">
    <property type="entry name" value="hypA"/>
    <property type="match status" value="1"/>
</dbReference>
<evidence type="ECO:0000256" key="2">
    <source>
        <dbReference type="ARBA" id="ARBA00022596"/>
    </source>
</evidence>
<keyword evidence="7" id="KW-1185">Reference proteome</keyword>
<dbReference type="PANTHER" id="PTHR34535">
    <property type="entry name" value="HYDROGENASE MATURATION FACTOR HYPA"/>
    <property type="match status" value="1"/>
</dbReference>
<gene>
    <name evidence="5 6" type="primary">hypA</name>
    <name evidence="6" type="ORF">HMPREF0621_1039</name>
</gene>
<dbReference type="Pfam" id="PF01155">
    <property type="entry name" value="HypA"/>
    <property type="match status" value="1"/>
</dbReference>
<feature type="binding site" evidence="5">
    <location>
        <position position="76"/>
    </location>
    <ligand>
        <name>Zn(2+)</name>
        <dbReference type="ChEBI" id="CHEBI:29105"/>
    </ligand>
</feature>
<dbReference type="EMBL" id="ACZR01000011">
    <property type="protein sequence ID" value="EEX50416.1"/>
    <property type="molecule type" value="Genomic_DNA"/>
</dbReference>
<keyword evidence="4 5" id="KW-0862">Zinc</keyword>
<dbReference type="GO" id="GO:0051604">
    <property type="term" value="P:protein maturation"/>
    <property type="evidence" value="ECO:0007669"/>
    <property type="project" value="InterPro"/>
</dbReference>
<dbReference type="Proteomes" id="UP000005519">
    <property type="component" value="Unassembled WGS sequence"/>
</dbReference>
<organism evidence="6 7">
    <name type="scientific">Pasteurella dagmatis ATCC 43325</name>
    <dbReference type="NCBI Taxonomy" id="667128"/>
    <lineage>
        <taxon>Bacteria</taxon>
        <taxon>Pseudomonadati</taxon>
        <taxon>Pseudomonadota</taxon>
        <taxon>Gammaproteobacteria</taxon>
        <taxon>Pasteurellales</taxon>
        <taxon>Pasteurellaceae</taxon>
        <taxon>Pasteurella</taxon>
    </lineage>
</organism>
<dbReference type="PANTHER" id="PTHR34535:SF3">
    <property type="entry name" value="HYDROGENASE MATURATION FACTOR HYPA"/>
    <property type="match status" value="1"/>
</dbReference>
<proteinExistence type="inferred from homology"/>
<evidence type="ECO:0000256" key="3">
    <source>
        <dbReference type="ARBA" id="ARBA00022723"/>
    </source>
</evidence>
<evidence type="ECO:0000256" key="1">
    <source>
        <dbReference type="ARBA" id="ARBA00010748"/>
    </source>
</evidence>
<dbReference type="NCBIfam" id="NF009046">
    <property type="entry name" value="PRK12380.1"/>
    <property type="match status" value="1"/>
</dbReference>
<sequence length="113" mass="12841">MHEMSLCQNMMQILEKECTKNKVKQVTDLWLELGVLSCVEKSSLAFCFEIMCRGTMAENCRLHFIDVPASAWCWQCQKMVEVEIGQAACPTCGSTHLQVQQGNELRIKEIAVK</sequence>
<protein>
    <recommendedName>
        <fullName evidence="5">Hydrogenase maturation factor HypA</fullName>
    </recommendedName>
</protein>
<comment type="function">
    <text evidence="5">Involved in the maturation of [NiFe] hydrogenases. Required for nickel insertion into the metal center of the hydrogenase.</text>
</comment>
<dbReference type="STRING" id="667128.HMPREF0621_1039"/>
<accession>C9PPW5</accession>
<comment type="similarity">
    <text evidence="1 5">Belongs to the HypA/HybF family.</text>
</comment>
<evidence type="ECO:0000256" key="5">
    <source>
        <dbReference type="HAMAP-Rule" id="MF_00213"/>
    </source>
</evidence>
<dbReference type="HAMAP" id="MF_00213">
    <property type="entry name" value="HypA_HybF"/>
    <property type="match status" value="1"/>
</dbReference>
<evidence type="ECO:0000313" key="6">
    <source>
        <dbReference type="EMBL" id="EEX50416.1"/>
    </source>
</evidence>
<feature type="binding site" evidence="5">
    <location>
        <position position="2"/>
    </location>
    <ligand>
        <name>Ni(2+)</name>
        <dbReference type="ChEBI" id="CHEBI:49786"/>
    </ligand>
</feature>
<dbReference type="AlphaFoldDB" id="C9PPW5"/>
<dbReference type="OrthoDB" id="288014at2"/>
<dbReference type="FunFam" id="3.30.2320.80:FF:000001">
    <property type="entry name" value="Hydrogenase maturation factor HypA"/>
    <property type="match status" value="1"/>
</dbReference>